<evidence type="ECO:0000313" key="3">
    <source>
        <dbReference type="Proteomes" id="UP000434639"/>
    </source>
</evidence>
<feature type="domain" description="CheW-like" evidence="1">
    <location>
        <begin position="1"/>
        <end position="139"/>
    </location>
</feature>
<dbReference type="GO" id="GO:0005829">
    <property type="term" value="C:cytosol"/>
    <property type="evidence" value="ECO:0007669"/>
    <property type="project" value="TreeGrafter"/>
</dbReference>
<dbReference type="PROSITE" id="PS50851">
    <property type="entry name" value="CHEW"/>
    <property type="match status" value="1"/>
</dbReference>
<accession>A0A7X2S345</accession>
<evidence type="ECO:0000313" key="2">
    <source>
        <dbReference type="EMBL" id="MTH52313.1"/>
    </source>
</evidence>
<protein>
    <recommendedName>
        <fullName evidence="1">CheW-like domain-containing protein</fullName>
    </recommendedName>
</protein>
<dbReference type="PANTHER" id="PTHR22617:SF23">
    <property type="entry name" value="CHEMOTAXIS PROTEIN CHEW"/>
    <property type="match status" value="1"/>
</dbReference>
<dbReference type="RefSeq" id="WP_155110824.1">
    <property type="nucleotide sequence ID" value="NZ_WMIB01000001.1"/>
</dbReference>
<proteinExistence type="predicted"/>
<keyword evidence="3" id="KW-1185">Reference proteome</keyword>
<organism evidence="2 3">
    <name type="scientific">Metabacillus mangrovi</name>
    <dbReference type="NCBI Taxonomy" id="1491830"/>
    <lineage>
        <taxon>Bacteria</taxon>
        <taxon>Bacillati</taxon>
        <taxon>Bacillota</taxon>
        <taxon>Bacilli</taxon>
        <taxon>Bacillales</taxon>
        <taxon>Bacillaceae</taxon>
        <taxon>Metabacillus</taxon>
    </lineage>
</organism>
<evidence type="ECO:0000259" key="1">
    <source>
        <dbReference type="PROSITE" id="PS50851"/>
    </source>
</evidence>
<dbReference type="Gene3D" id="2.40.50.180">
    <property type="entry name" value="CheA-289, Domain 4"/>
    <property type="match status" value="1"/>
</dbReference>
<gene>
    <name evidence="2" type="ORF">GKZ89_02765</name>
</gene>
<reference evidence="2 3" key="1">
    <citation type="journal article" date="2017" name="Int. J. Syst. Evol. Microbiol.">
        <title>Bacillus mangrovi sp. nov., isolated from a sediment sample from a mangrove forest.</title>
        <authorList>
            <person name="Gupta V."/>
            <person name="Singh P.K."/>
            <person name="Korpole S."/>
            <person name="Tanuku N.R.S."/>
            <person name="Pinnaka A.K."/>
        </authorList>
    </citation>
    <scope>NUCLEOTIDE SEQUENCE [LARGE SCALE GENOMIC DNA]</scope>
    <source>
        <strain evidence="2 3">KCTC 33872</strain>
    </source>
</reference>
<dbReference type="GO" id="GO:0007165">
    <property type="term" value="P:signal transduction"/>
    <property type="evidence" value="ECO:0007669"/>
    <property type="project" value="InterPro"/>
</dbReference>
<dbReference type="InterPro" id="IPR039315">
    <property type="entry name" value="CheW"/>
</dbReference>
<dbReference type="OrthoDB" id="9787997at2"/>
<dbReference type="InterPro" id="IPR036061">
    <property type="entry name" value="CheW-like_dom_sf"/>
</dbReference>
<dbReference type="PANTHER" id="PTHR22617">
    <property type="entry name" value="CHEMOTAXIS SENSOR HISTIDINE KINASE-RELATED"/>
    <property type="match status" value="1"/>
</dbReference>
<name>A0A7X2S345_9BACI</name>
<dbReference type="GO" id="GO:0006935">
    <property type="term" value="P:chemotaxis"/>
    <property type="evidence" value="ECO:0007669"/>
    <property type="project" value="InterPro"/>
</dbReference>
<dbReference type="SMART" id="SM00260">
    <property type="entry name" value="CheW"/>
    <property type="match status" value="1"/>
</dbReference>
<dbReference type="InterPro" id="IPR002545">
    <property type="entry name" value="CheW-lke_dom"/>
</dbReference>
<comment type="caution">
    <text evidence="2">The sequence shown here is derived from an EMBL/GenBank/DDBJ whole genome shotgun (WGS) entry which is preliminary data.</text>
</comment>
<dbReference type="SUPFAM" id="SSF50341">
    <property type="entry name" value="CheW-like"/>
    <property type="match status" value="1"/>
</dbReference>
<sequence length="160" mass="17636">MKAIIFQIQEEDFGIPIEDVRSIEKIAGMKQIPNTPDYAAGVMLIRGELIPILDVTKLFGREEKLNLEQAKVIAVQTEEIAAGLLVKDAKEIADIEKDQIKPLPAGTGAADKWFSSIAMMDSRLITMVNPTALLGSLDDLADIQEEMKKLIENEKEEASV</sequence>
<dbReference type="Proteomes" id="UP000434639">
    <property type="component" value="Unassembled WGS sequence"/>
</dbReference>
<dbReference type="AlphaFoldDB" id="A0A7X2S345"/>
<dbReference type="EMBL" id="WMIB01000001">
    <property type="protein sequence ID" value="MTH52313.1"/>
    <property type="molecule type" value="Genomic_DNA"/>
</dbReference>
<dbReference type="Gene3D" id="2.30.30.40">
    <property type="entry name" value="SH3 Domains"/>
    <property type="match status" value="1"/>
</dbReference>
<dbReference type="Pfam" id="PF01584">
    <property type="entry name" value="CheW"/>
    <property type="match status" value="1"/>
</dbReference>